<dbReference type="Proteomes" id="UP000182658">
    <property type="component" value="Unassembled WGS sequence"/>
</dbReference>
<dbReference type="STRING" id="1408157.A0A1J7I864"/>
<dbReference type="PANTHER" id="PTHR20855:SF52">
    <property type="entry name" value="ADIPONECTIN RECEPTOR PROTEIN"/>
    <property type="match status" value="1"/>
</dbReference>
<evidence type="ECO:0000256" key="5">
    <source>
        <dbReference type="ARBA" id="ARBA00023136"/>
    </source>
</evidence>
<dbReference type="AlphaFoldDB" id="A0A1J7I864"/>
<evidence type="ECO:0000256" key="1">
    <source>
        <dbReference type="ARBA" id="ARBA00004141"/>
    </source>
</evidence>
<feature type="binding site" evidence="6">
    <location>
        <position position="298"/>
    </location>
    <ligand>
        <name>Zn(2+)</name>
        <dbReference type="ChEBI" id="CHEBI:29105"/>
    </ligand>
</feature>
<reference evidence="9 10" key="1">
    <citation type="submission" date="2016-10" db="EMBL/GenBank/DDBJ databases">
        <title>Draft genome sequence of Coniochaeta ligniaria NRRL30616, a lignocellulolytic fungus for bioabatement of inhibitors in plant biomass hydrolysates.</title>
        <authorList>
            <consortium name="DOE Joint Genome Institute"/>
            <person name="Jimenez D.J."/>
            <person name="Hector R.E."/>
            <person name="Riley R."/>
            <person name="Sun H."/>
            <person name="Grigoriev I.V."/>
            <person name="Van Elsas J.D."/>
            <person name="Nichols N.N."/>
        </authorList>
    </citation>
    <scope>NUCLEOTIDE SEQUENCE [LARGE SCALE GENOMIC DNA]</scope>
    <source>
        <strain evidence="9 10">NRRL 30616</strain>
    </source>
</reference>
<feature type="transmembrane region" description="Helical" evidence="8">
    <location>
        <begin position="257"/>
        <end position="275"/>
    </location>
</feature>
<feature type="region of interest" description="Disordered" evidence="7">
    <location>
        <begin position="19"/>
        <end position="42"/>
    </location>
</feature>
<feature type="transmembrane region" description="Helical" evidence="8">
    <location>
        <begin position="223"/>
        <end position="245"/>
    </location>
</feature>
<dbReference type="GO" id="GO:0016020">
    <property type="term" value="C:membrane"/>
    <property type="evidence" value="ECO:0007669"/>
    <property type="project" value="UniProtKB-SubCell"/>
</dbReference>
<proteinExistence type="inferred from homology"/>
<dbReference type="PANTHER" id="PTHR20855">
    <property type="entry name" value="ADIPOR/PROGESTIN RECEPTOR-RELATED"/>
    <property type="match status" value="1"/>
</dbReference>
<keyword evidence="6" id="KW-0479">Metal-binding</keyword>
<feature type="transmembrane region" description="Helical" evidence="8">
    <location>
        <begin position="194"/>
        <end position="211"/>
    </location>
</feature>
<accession>A0A1J7I864</accession>
<dbReference type="OrthoDB" id="529367at2759"/>
<feature type="transmembrane region" description="Helical" evidence="8">
    <location>
        <begin position="128"/>
        <end position="148"/>
    </location>
</feature>
<comment type="similarity">
    <text evidence="2">Belongs to the ADIPOR family.</text>
</comment>
<dbReference type="InterPro" id="IPR004254">
    <property type="entry name" value="AdipoR/HlyIII-related"/>
</dbReference>
<keyword evidence="3 8" id="KW-0812">Transmembrane</keyword>
<dbReference type="InParanoid" id="A0A1J7I864"/>
<name>A0A1J7I864_9PEZI</name>
<keyword evidence="10" id="KW-1185">Reference proteome</keyword>
<keyword evidence="4 8" id="KW-1133">Transmembrane helix</keyword>
<dbReference type="GO" id="GO:0006882">
    <property type="term" value="P:intracellular zinc ion homeostasis"/>
    <property type="evidence" value="ECO:0007669"/>
    <property type="project" value="TreeGrafter"/>
</dbReference>
<feature type="binding site" evidence="6">
    <location>
        <position position="148"/>
    </location>
    <ligand>
        <name>Zn(2+)</name>
        <dbReference type="ChEBI" id="CHEBI:29105"/>
    </ligand>
</feature>
<evidence type="ECO:0000256" key="3">
    <source>
        <dbReference type="ARBA" id="ARBA00022692"/>
    </source>
</evidence>
<evidence type="ECO:0000256" key="6">
    <source>
        <dbReference type="PIRSR" id="PIRSR604254-1"/>
    </source>
</evidence>
<feature type="transmembrane region" description="Helical" evidence="8">
    <location>
        <begin position="160"/>
        <end position="182"/>
    </location>
</feature>
<keyword evidence="6" id="KW-0862">Zinc</keyword>
<dbReference type="EMBL" id="KV875105">
    <property type="protein sequence ID" value="OIW23831.1"/>
    <property type="molecule type" value="Genomic_DNA"/>
</dbReference>
<evidence type="ECO:0000313" key="10">
    <source>
        <dbReference type="Proteomes" id="UP000182658"/>
    </source>
</evidence>
<evidence type="ECO:0000313" key="9">
    <source>
        <dbReference type="EMBL" id="OIW23831.1"/>
    </source>
</evidence>
<evidence type="ECO:0000256" key="4">
    <source>
        <dbReference type="ARBA" id="ARBA00022989"/>
    </source>
</evidence>
<feature type="binding site" evidence="6">
    <location>
        <position position="294"/>
    </location>
    <ligand>
        <name>Zn(2+)</name>
        <dbReference type="ChEBI" id="CHEBI:29105"/>
    </ligand>
</feature>
<dbReference type="Pfam" id="PF03006">
    <property type="entry name" value="HlyIII"/>
    <property type="match status" value="1"/>
</dbReference>
<gene>
    <name evidence="9" type="ORF">CONLIGDRAFT_111575</name>
</gene>
<feature type="transmembrane region" description="Helical" evidence="8">
    <location>
        <begin position="94"/>
        <end position="112"/>
    </location>
</feature>
<comment type="subcellular location">
    <subcellularLocation>
        <location evidence="1">Membrane</location>
        <topology evidence="1">Multi-pass membrane protein</topology>
    </subcellularLocation>
</comment>
<dbReference type="GO" id="GO:0046872">
    <property type="term" value="F:metal ion binding"/>
    <property type="evidence" value="ECO:0007669"/>
    <property type="project" value="UniProtKB-KW"/>
</dbReference>
<protein>
    <submittedName>
        <fullName evidence="9">MPR-like GPCR protein</fullName>
    </submittedName>
</protein>
<sequence length="326" mass="36373">MSSSNCQVSVRQRTSSTWIFKSSPGGLSATTKPPPSMSKPRLAARGNPGLVTYDEIPAWYQDNDYILEGYRPVSGSASLSFASWLYIHNETVNIYTHLLPAVAFLLGVWYVVDYLHSNYADVTAVDELIFVFFLLTATACLGLSTTYHTLINHSFAVETFWLRLDFIGIVVLTLGSFVSGIYVSFWCEAAQRNIYWAMISMLGSLTIFLLVSPKFQGRRWRTLRTCTFVATGLSGFAPLVHGVTLFGLPQMLRQSGMPYYLTEGALYILGVTVYATRFPECLSPGRFDIYGSSHQIFHVLVVAATIVHFAGVLAAYDYNYHNRMCS</sequence>
<keyword evidence="5 8" id="KW-0472">Membrane</keyword>
<feature type="transmembrane region" description="Helical" evidence="8">
    <location>
        <begin position="296"/>
        <end position="316"/>
    </location>
</feature>
<organism evidence="9 10">
    <name type="scientific">Coniochaeta ligniaria NRRL 30616</name>
    <dbReference type="NCBI Taxonomy" id="1408157"/>
    <lineage>
        <taxon>Eukaryota</taxon>
        <taxon>Fungi</taxon>
        <taxon>Dikarya</taxon>
        <taxon>Ascomycota</taxon>
        <taxon>Pezizomycotina</taxon>
        <taxon>Sordariomycetes</taxon>
        <taxon>Sordariomycetidae</taxon>
        <taxon>Coniochaetales</taxon>
        <taxon>Coniochaetaceae</taxon>
        <taxon>Coniochaeta</taxon>
    </lineage>
</organism>
<evidence type="ECO:0000256" key="2">
    <source>
        <dbReference type="ARBA" id="ARBA00007018"/>
    </source>
</evidence>
<evidence type="ECO:0000256" key="7">
    <source>
        <dbReference type="SAM" id="MobiDB-lite"/>
    </source>
</evidence>
<dbReference type="GO" id="GO:0038023">
    <property type="term" value="F:signaling receptor activity"/>
    <property type="evidence" value="ECO:0007669"/>
    <property type="project" value="TreeGrafter"/>
</dbReference>
<evidence type="ECO:0000256" key="8">
    <source>
        <dbReference type="SAM" id="Phobius"/>
    </source>
</evidence>